<evidence type="ECO:0000256" key="3">
    <source>
        <dbReference type="SAM" id="Coils"/>
    </source>
</evidence>
<dbReference type="InterPro" id="IPR036380">
    <property type="entry name" value="Isochorismatase-like_sf"/>
</dbReference>
<dbReference type="PANTHER" id="PTHR43540:SF1">
    <property type="entry name" value="ISOCHORISMATASE HYDROLASE"/>
    <property type="match status" value="1"/>
</dbReference>
<evidence type="ECO:0000259" key="4">
    <source>
        <dbReference type="Pfam" id="PF00857"/>
    </source>
</evidence>
<dbReference type="InterPro" id="IPR000868">
    <property type="entry name" value="Isochorismatase-like_dom"/>
</dbReference>
<dbReference type="PANTHER" id="PTHR43540">
    <property type="entry name" value="PEROXYUREIDOACRYLATE/UREIDOACRYLATE AMIDOHYDROLASE-RELATED"/>
    <property type="match status" value="1"/>
</dbReference>
<feature type="domain" description="Isochorismatase-like" evidence="4">
    <location>
        <begin position="89"/>
        <end position="267"/>
    </location>
</feature>
<dbReference type="EMBL" id="MU001634">
    <property type="protein sequence ID" value="KAF2483946.1"/>
    <property type="molecule type" value="Genomic_DNA"/>
</dbReference>
<evidence type="ECO:0000256" key="1">
    <source>
        <dbReference type="ARBA" id="ARBA00006336"/>
    </source>
</evidence>
<dbReference type="Gene3D" id="3.40.50.850">
    <property type="entry name" value="Isochorismatase-like"/>
    <property type="match status" value="1"/>
</dbReference>
<evidence type="ECO:0000256" key="2">
    <source>
        <dbReference type="ARBA" id="ARBA00022801"/>
    </source>
</evidence>
<accession>A0A6A6PW05</accession>
<dbReference type="CDD" id="cd00431">
    <property type="entry name" value="cysteine_hydrolases"/>
    <property type="match status" value="1"/>
</dbReference>
<comment type="similarity">
    <text evidence="1">Belongs to the isochorismatase family.</text>
</comment>
<evidence type="ECO:0000313" key="6">
    <source>
        <dbReference type="Proteomes" id="UP000799767"/>
    </source>
</evidence>
<dbReference type="RefSeq" id="XP_033590516.1">
    <property type="nucleotide sequence ID" value="XM_033736887.1"/>
</dbReference>
<reference evidence="5" key="1">
    <citation type="journal article" date="2020" name="Stud. Mycol.">
        <title>101 Dothideomycetes genomes: a test case for predicting lifestyles and emergence of pathogens.</title>
        <authorList>
            <person name="Haridas S."/>
            <person name="Albert R."/>
            <person name="Binder M."/>
            <person name="Bloem J."/>
            <person name="Labutti K."/>
            <person name="Salamov A."/>
            <person name="Andreopoulos B."/>
            <person name="Baker S."/>
            <person name="Barry K."/>
            <person name="Bills G."/>
            <person name="Bluhm B."/>
            <person name="Cannon C."/>
            <person name="Castanera R."/>
            <person name="Culley D."/>
            <person name="Daum C."/>
            <person name="Ezra D."/>
            <person name="Gonzalez J."/>
            <person name="Henrissat B."/>
            <person name="Kuo A."/>
            <person name="Liang C."/>
            <person name="Lipzen A."/>
            <person name="Lutzoni F."/>
            <person name="Magnuson J."/>
            <person name="Mondo S."/>
            <person name="Nolan M."/>
            <person name="Ohm R."/>
            <person name="Pangilinan J."/>
            <person name="Park H.-J."/>
            <person name="Ramirez L."/>
            <person name="Alfaro M."/>
            <person name="Sun H."/>
            <person name="Tritt A."/>
            <person name="Yoshinaga Y."/>
            <person name="Zwiers L.-H."/>
            <person name="Turgeon B."/>
            <person name="Goodwin S."/>
            <person name="Spatafora J."/>
            <person name="Crous P."/>
            <person name="Grigoriev I."/>
        </authorList>
    </citation>
    <scope>NUCLEOTIDE SEQUENCE</scope>
    <source>
        <strain evidence="5">CBS 113389</strain>
    </source>
</reference>
<name>A0A6A6PW05_9PEZI</name>
<evidence type="ECO:0000313" key="5">
    <source>
        <dbReference type="EMBL" id="KAF2483946.1"/>
    </source>
</evidence>
<dbReference type="Proteomes" id="UP000799767">
    <property type="component" value="Unassembled WGS sequence"/>
</dbReference>
<dbReference type="GeneID" id="54477889"/>
<keyword evidence="3" id="KW-0175">Coiled coil</keyword>
<feature type="coiled-coil region" evidence="3">
    <location>
        <begin position="147"/>
        <end position="174"/>
    </location>
</feature>
<dbReference type="InterPro" id="IPR050272">
    <property type="entry name" value="Isochorismatase-like_hydrls"/>
</dbReference>
<dbReference type="OrthoDB" id="1739143at2759"/>
<dbReference type="SUPFAM" id="SSF52499">
    <property type="entry name" value="Isochorismatase-like hydrolases"/>
    <property type="match status" value="1"/>
</dbReference>
<dbReference type="AlphaFoldDB" id="A0A6A6PW05"/>
<sequence length="277" mass="30028">MSRSATTTPPKPASVAPLNSSKVRSLLDTYLDFLAATKQEIDASNPPYKPLPKIDSQRSNERLHIMSRTAPIFHASNPASPLAYTAKQTALFLLDYQGFCLAYFDDKGAAVVRKAKIMRDWAFKQGIMVVHSVVDVSAQPPATCKGAERIKGMLEQVAQDKEAAEEAAEIAFAKRAGEYIVLKHPGVVSGLKSKGARELLEEHGIRNLILCGISTSGAVLRTAVPATDDGFVVSVIEDACADRTAEVHEAVMKNLLPSRAHVATAEEFIKAWEDGQR</sequence>
<keyword evidence="2" id="KW-0378">Hydrolase</keyword>
<protein>
    <submittedName>
        <fullName evidence="5">Isochorismatase-like protein</fullName>
    </submittedName>
</protein>
<keyword evidence="6" id="KW-1185">Reference proteome</keyword>
<gene>
    <name evidence="5" type="ORF">BDY17DRAFT_322835</name>
</gene>
<dbReference type="Pfam" id="PF00857">
    <property type="entry name" value="Isochorismatase"/>
    <property type="match status" value="1"/>
</dbReference>
<proteinExistence type="inferred from homology"/>
<dbReference type="GO" id="GO:0016787">
    <property type="term" value="F:hydrolase activity"/>
    <property type="evidence" value="ECO:0007669"/>
    <property type="project" value="UniProtKB-KW"/>
</dbReference>
<organism evidence="5 6">
    <name type="scientific">Neohortaea acidophila</name>
    <dbReference type="NCBI Taxonomy" id="245834"/>
    <lineage>
        <taxon>Eukaryota</taxon>
        <taxon>Fungi</taxon>
        <taxon>Dikarya</taxon>
        <taxon>Ascomycota</taxon>
        <taxon>Pezizomycotina</taxon>
        <taxon>Dothideomycetes</taxon>
        <taxon>Dothideomycetidae</taxon>
        <taxon>Mycosphaerellales</taxon>
        <taxon>Teratosphaeriaceae</taxon>
        <taxon>Neohortaea</taxon>
    </lineage>
</organism>